<sequence length="205" mass="21325">MALPIEMVHGTGLTTVEENNEWRFGEQTGGVVSVTIVPELFNVDDETLRNKYLTGVSPTATTIYIRSGIPLAKITSGTNKGAYGPYDPKATDGRQTAIAGLLESAVAVNVTYSGWQVDDTYVGLRYRGDIIKSKLPVVPAGEAKWGGCFYDVEDDAVTALSGSAGAAGSAGVGVKSITLTKNSSGAITGGTWVGTDNKSNTITIA</sequence>
<dbReference type="AlphaFoldDB" id="A0A7L9UHG3"/>
<evidence type="ECO:0000313" key="2">
    <source>
        <dbReference type="Proteomes" id="UP000593918"/>
    </source>
</evidence>
<reference evidence="1 2" key="1">
    <citation type="submission" date="2020-10" db="EMBL/GenBank/DDBJ databases">
        <title>Genome sequencing of Bifidobacterium longum subsp. longum KCTC 5915.</title>
        <authorList>
            <person name="Kim J."/>
        </authorList>
    </citation>
    <scope>NUCLEOTIDE SEQUENCE [LARGE SCALE GENOMIC DNA]</scope>
    <source>
        <strain evidence="1 2">KCTC 5915</strain>
    </source>
</reference>
<proteinExistence type="predicted"/>
<dbReference type="RefSeq" id="WP_200407894.1">
    <property type="nucleotide sequence ID" value="NZ_CP062943.1"/>
</dbReference>
<accession>A0A7L9UHG3</accession>
<dbReference type="EMBL" id="CP062943">
    <property type="protein sequence ID" value="QOL54478.1"/>
    <property type="molecule type" value="Genomic_DNA"/>
</dbReference>
<organism evidence="1 2">
    <name type="scientific">Bifidobacterium longum subsp. longum</name>
    <dbReference type="NCBI Taxonomy" id="1679"/>
    <lineage>
        <taxon>Bacteria</taxon>
        <taxon>Bacillati</taxon>
        <taxon>Actinomycetota</taxon>
        <taxon>Actinomycetes</taxon>
        <taxon>Bifidobacteriales</taxon>
        <taxon>Bifidobacteriaceae</taxon>
        <taxon>Bifidobacterium</taxon>
    </lineage>
</organism>
<evidence type="ECO:0000313" key="1">
    <source>
        <dbReference type="EMBL" id="QOL54478.1"/>
    </source>
</evidence>
<protein>
    <submittedName>
        <fullName evidence="1">Uncharacterized protein</fullName>
    </submittedName>
</protein>
<gene>
    <name evidence="1" type="ORF">BL5915_06340</name>
</gene>
<name>A0A7L9UHG3_BIFLL</name>
<dbReference type="Proteomes" id="UP000593918">
    <property type="component" value="Chromosome"/>
</dbReference>